<proteinExistence type="predicted"/>
<dbReference type="EMBL" id="BAABJM010000004">
    <property type="protein sequence ID" value="GAA5060456.1"/>
    <property type="molecule type" value="Genomic_DNA"/>
</dbReference>
<dbReference type="InterPro" id="IPR020806">
    <property type="entry name" value="PKS_PP-bd"/>
</dbReference>
<evidence type="ECO:0000313" key="5">
    <source>
        <dbReference type="Proteomes" id="UP001500603"/>
    </source>
</evidence>
<keyword evidence="2" id="KW-0597">Phosphoprotein</keyword>
<dbReference type="Pfam" id="PF00550">
    <property type="entry name" value="PP-binding"/>
    <property type="match status" value="1"/>
</dbReference>
<evidence type="ECO:0000313" key="4">
    <source>
        <dbReference type="EMBL" id="GAA5060456.1"/>
    </source>
</evidence>
<evidence type="ECO:0000256" key="1">
    <source>
        <dbReference type="ARBA" id="ARBA00022450"/>
    </source>
</evidence>
<evidence type="ECO:0000256" key="2">
    <source>
        <dbReference type="ARBA" id="ARBA00022553"/>
    </source>
</evidence>
<dbReference type="Gene3D" id="1.10.1200.10">
    <property type="entry name" value="ACP-like"/>
    <property type="match status" value="1"/>
</dbReference>
<dbReference type="InterPro" id="IPR036736">
    <property type="entry name" value="ACP-like_sf"/>
</dbReference>
<name>A0ABP9KN96_9NOCA</name>
<dbReference type="SMART" id="SM01294">
    <property type="entry name" value="PKS_PP_betabranch"/>
    <property type="match status" value="1"/>
</dbReference>
<dbReference type="SMART" id="SM00823">
    <property type="entry name" value="PKS_PP"/>
    <property type="match status" value="1"/>
</dbReference>
<dbReference type="RefSeq" id="WP_345497264.1">
    <property type="nucleotide sequence ID" value="NZ_BAABJM010000004.1"/>
</dbReference>
<reference evidence="5" key="1">
    <citation type="journal article" date="2019" name="Int. J. Syst. Evol. Microbiol.">
        <title>The Global Catalogue of Microorganisms (GCM) 10K type strain sequencing project: providing services to taxonomists for standard genome sequencing and annotation.</title>
        <authorList>
            <consortium name="The Broad Institute Genomics Platform"/>
            <consortium name="The Broad Institute Genome Sequencing Center for Infectious Disease"/>
            <person name="Wu L."/>
            <person name="Ma J."/>
        </authorList>
    </citation>
    <scope>NUCLEOTIDE SEQUENCE [LARGE SCALE GENOMIC DNA]</scope>
    <source>
        <strain evidence="5">JCM 18298</strain>
    </source>
</reference>
<organism evidence="4 5">
    <name type="scientific">Nocardia callitridis</name>
    <dbReference type="NCBI Taxonomy" id="648753"/>
    <lineage>
        <taxon>Bacteria</taxon>
        <taxon>Bacillati</taxon>
        <taxon>Actinomycetota</taxon>
        <taxon>Actinomycetes</taxon>
        <taxon>Mycobacteriales</taxon>
        <taxon>Nocardiaceae</taxon>
        <taxon>Nocardia</taxon>
    </lineage>
</organism>
<dbReference type="SUPFAM" id="SSF47336">
    <property type="entry name" value="ACP-like"/>
    <property type="match status" value="1"/>
</dbReference>
<dbReference type="PROSITE" id="PS50075">
    <property type="entry name" value="CARRIER"/>
    <property type="match status" value="1"/>
</dbReference>
<dbReference type="InterPro" id="IPR009081">
    <property type="entry name" value="PP-bd_ACP"/>
</dbReference>
<gene>
    <name evidence="4" type="ORF">GCM10023318_41910</name>
</gene>
<keyword evidence="1" id="KW-0596">Phosphopantetheine</keyword>
<dbReference type="Proteomes" id="UP001500603">
    <property type="component" value="Unassembled WGS sequence"/>
</dbReference>
<protein>
    <recommendedName>
        <fullName evidence="3">Carrier domain-containing protein</fullName>
    </recommendedName>
</protein>
<accession>A0ABP9KN96</accession>
<feature type="domain" description="Carrier" evidence="3">
    <location>
        <begin position="3"/>
        <end position="80"/>
    </location>
</feature>
<sequence length="87" mass="9393">MDTSREAIVAWCQQYLGTLLEVAASTIDPAADFDRLGVDSAVAVALLMEVEERYGVDLAPEDLFDNPNLDAVADYLHAHLTPSVAES</sequence>
<keyword evidence="5" id="KW-1185">Reference proteome</keyword>
<evidence type="ECO:0000259" key="3">
    <source>
        <dbReference type="PROSITE" id="PS50075"/>
    </source>
</evidence>
<comment type="caution">
    <text evidence="4">The sequence shown here is derived from an EMBL/GenBank/DDBJ whole genome shotgun (WGS) entry which is preliminary data.</text>
</comment>